<proteinExistence type="predicted"/>
<dbReference type="GO" id="GO:0004523">
    <property type="term" value="F:RNA-DNA hybrid ribonuclease activity"/>
    <property type="evidence" value="ECO:0007669"/>
    <property type="project" value="InterPro"/>
</dbReference>
<evidence type="ECO:0000313" key="3">
    <source>
        <dbReference type="Proteomes" id="UP000237347"/>
    </source>
</evidence>
<feature type="domain" description="RNase H type-1" evidence="1">
    <location>
        <begin position="5"/>
        <end position="65"/>
    </location>
</feature>
<dbReference type="InterPro" id="IPR036397">
    <property type="entry name" value="RNaseH_sf"/>
</dbReference>
<dbReference type="AlphaFoldDB" id="A0AAW0LFY9"/>
<dbReference type="InterPro" id="IPR044730">
    <property type="entry name" value="RNase_H-like_dom_plant"/>
</dbReference>
<gene>
    <name evidence="2" type="ORF">CFP56_001656</name>
</gene>
<name>A0AAW0LFY9_QUESU</name>
<dbReference type="PANTHER" id="PTHR47723">
    <property type="entry name" value="OS05G0353850 PROTEIN"/>
    <property type="match status" value="1"/>
</dbReference>
<dbReference type="Gene3D" id="3.30.420.10">
    <property type="entry name" value="Ribonuclease H-like superfamily/Ribonuclease H"/>
    <property type="match status" value="1"/>
</dbReference>
<dbReference type="PANTHER" id="PTHR47723:SF19">
    <property type="entry name" value="POLYNUCLEOTIDYL TRANSFERASE, RIBONUCLEASE H-LIKE SUPERFAMILY PROTEIN"/>
    <property type="match status" value="1"/>
</dbReference>
<dbReference type="GO" id="GO:0003676">
    <property type="term" value="F:nucleic acid binding"/>
    <property type="evidence" value="ECO:0007669"/>
    <property type="project" value="InterPro"/>
</dbReference>
<dbReference type="InterPro" id="IPR002156">
    <property type="entry name" value="RNaseH_domain"/>
</dbReference>
<protein>
    <recommendedName>
        <fullName evidence="1">RNase H type-1 domain-containing protein</fullName>
    </recommendedName>
</protein>
<evidence type="ECO:0000259" key="1">
    <source>
        <dbReference type="Pfam" id="PF13456"/>
    </source>
</evidence>
<keyword evidence="3" id="KW-1185">Reference proteome</keyword>
<dbReference type="InterPro" id="IPR053151">
    <property type="entry name" value="RNase_H-like"/>
</dbReference>
<dbReference type="SUPFAM" id="SSF53098">
    <property type="entry name" value="Ribonuclease H-like"/>
    <property type="match status" value="1"/>
</dbReference>
<evidence type="ECO:0000313" key="2">
    <source>
        <dbReference type="EMBL" id="KAK7850105.1"/>
    </source>
</evidence>
<accession>A0AAW0LFY9</accession>
<dbReference type="InterPro" id="IPR012337">
    <property type="entry name" value="RNaseH-like_sf"/>
</dbReference>
<dbReference type="Proteomes" id="UP000237347">
    <property type="component" value="Unassembled WGS sequence"/>
</dbReference>
<sequence length="106" mass="12039">MRLAAVEIELDAKLVVELLQKDVGNSTGNDVILSDCKEWLKRIPRVKIRHCFREANKCANALARRGALLYQDFLVFTSPLANVELLINLDAAETFYERVRSNACFL</sequence>
<comment type="caution">
    <text evidence="2">The sequence shown here is derived from an EMBL/GenBank/DDBJ whole genome shotgun (WGS) entry which is preliminary data.</text>
</comment>
<dbReference type="EMBL" id="PKMF04000105">
    <property type="protein sequence ID" value="KAK7850105.1"/>
    <property type="molecule type" value="Genomic_DNA"/>
</dbReference>
<reference evidence="2 3" key="1">
    <citation type="journal article" date="2018" name="Sci. Data">
        <title>The draft genome sequence of cork oak.</title>
        <authorList>
            <person name="Ramos A.M."/>
            <person name="Usie A."/>
            <person name="Barbosa P."/>
            <person name="Barros P.M."/>
            <person name="Capote T."/>
            <person name="Chaves I."/>
            <person name="Simoes F."/>
            <person name="Abreu I."/>
            <person name="Carrasquinho I."/>
            <person name="Faro C."/>
            <person name="Guimaraes J.B."/>
            <person name="Mendonca D."/>
            <person name="Nobrega F."/>
            <person name="Rodrigues L."/>
            <person name="Saibo N.J.M."/>
            <person name="Varela M.C."/>
            <person name="Egas C."/>
            <person name="Matos J."/>
            <person name="Miguel C.M."/>
            <person name="Oliveira M.M."/>
            <person name="Ricardo C.P."/>
            <person name="Goncalves S."/>
        </authorList>
    </citation>
    <scope>NUCLEOTIDE SEQUENCE [LARGE SCALE GENOMIC DNA]</scope>
    <source>
        <strain evidence="3">cv. HL8</strain>
    </source>
</reference>
<organism evidence="2 3">
    <name type="scientific">Quercus suber</name>
    <name type="common">Cork oak</name>
    <dbReference type="NCBI Taxonomy" id="58331"/>
    <lineage>
        <taxon>Eukaryota</taxon>
        <taxon>Viridiplantae</taxon>
        <taxon>Streptophyta</taxon>
        <taxon>Embryophyta</taxon>
        <taxon>Tracheophyta</taxon>
        <taxon>Spermatophyta</taxon>
        <taxon>Magnoliopsida</taxon>
        <taxon>eudicotyledons</taxon>
        <taxon>Gunneridae</taxon>
        <taxon>Pentapetalae</taxon>
        <taxon>rosids</taxon>
        <taxon>fabids</taxon>
        <taxon>Fagales</taxon>
        <taxon>Fagaceae</taxon>
        <taxon>Quercus</taxon>
    </lineage>
</organism>
<dbReference type="Pfam" id="PF13456">
    <property type="entry name" value="RVT_3"/>
    <property type="match status" value="1"/>
</dbReference>
<dbReference type="CDD" id="cd06222">
    <property type="entry name" value="RNase_H_like"/>
    <property type="match status" value="1"/>
</dbReference>